<reference evidence="2 3" key="1">
    <citation type="submission" date="2021-07" db="EMBL/GenBank/DDBJ databases">
        <title>complete genome sequencing of Tessaracoccus sp.J1M15.</title>
        <authorList>
            <person name="Bae J.-W."/>
            <person name="Kim D.-y."/>
        </authorList>
    </citation>
    <scope>NUCLEOTIDE SEQUENCE [LARGE SCALE GENOMIC DNA]</scope>
    <source>
        <strain evidence="2 3">J1M15</strain>
    </source>
</reference>
<dbReference type="NCBIfam" id="NF009154">
    <property type="entry name" value="PRK12497.3-3"/>
    <property type="match status" value="1"/>
</dbReference>
<dbReference type="EMBL" id="CP079216">
    <property type="protein sequence ID" value="QXT63847.1"/>
    <property type="molecule type" value="Genomic_DNA"/>
</dbReference>
<dbReference type="InterPro" id="IPR003509">
    <property type="entry name" value="UPF0102_YraN-like"/>
</dbReference>
<dbReference type="CDD" id="cd20736">
    <property type="entry name" value="PoNe_Nuclease"/>
    <property type="match status" value="1"/>
</dbReference>
<comment type="similarity">
    <text evidence="1">Belongs to the UPF0102 family.</text>
</comment>
<sequence length="123" mass="13507">MSNARAEFGRRGEDLAAAYVAGLGWTILTRNWRCPEGEADIVALDHEAGALVVVEVKSRSGLGYGHPLDAITFEKARRLRRLAAIYAKGARAHVRLLRVDAIGVLWPPGKDPELIHARGIEER</sequence>
<dbReference type="PANTHER" id="PTHR34039">
    <property type="entry name" value="UPF0102 PROTEIN YRAN"/>
    <property type="match status" value="1"/>
</dbReference>
<dbReference type="HAMAP" id="MF_00048">
    <property type="entry name" value="UPF0102"/>
    <property type="match status" value="1"/>
</dbReference>
<evidence type="ECO:0000313" key="3">
    <source>
        <dbReference type="Proteomes" id="UP000824504"/>
    </source>
</evidence>
<protein>
    <recommendedName>
        <fullName evidence="1">UPF0102 protein KDB89_05110</fullName>
    </recommendedName>
</protein>
<name>A0ABX8SKF4_9ACTN</name>
<proteinExistence type="inferred from homology"/>
<keyword evidence="3" id="KW-1185">Reference proteome</keyword>
<accession>A0ABX8SKF4</accession>
<dbReference type="RefSeq" id="WP_219083774.1">
    <property type="nucleotide sequence ID" value="NZ_CP079216.1"/>
</dbReference>
<dbReference type="PANTHER" id="PTHR34039:SF1">
    <property type="entry name" value="UPF0102 PROTEIN YRAN"/>
    <property type="match status" value="1"/>
</dbReference>
<organism evidence="2 3">
    <name type="scientific">Tessaracoccus palaemonis</name>
    <dbReference type="NCBI Taxonomy" id="2829499"/>
    <lineage>
        <taxon>Bacteria</taxon>
        <taxon>Bacillati</taxon>
        <taxon>Actinomycetota</taxon>
        <taxon>Actinomycetes</taxon>
        <taxon>Propionibacteriales</taxon>
        <taxon>Propionibacteriaceae</taxon>
        <taxon>Tessaracoccus</taxon>
    </lineage>
</organism>
<evidence type="ECO:0000256" key="1">
    <source>
        <dbReference type="HAMAP-Rule" id="MF_00048"/>
    </source>
</evidence>
<gene>
    <name evidence="2" type="ORF">KDB89_05110</name>
</gene>
<evidence type="ECO:0000313" key="2">
    <source>
        <dbReference type="EMBL" id="QXT63847.1"/>
    </source>
</evidence>
<dbReference type="Pfam" id="PF02021">
    <property type="entry name" value="UPF0102"/>
    <property type="match status" value="1"/>
</dbReference>
<dbReference type="Proteomes" id="UP000824504">
    <property type="component" value="Chromosome"/>
</dbReference>